<dbReference type="EMBL" id="BMAW01027575">
    <property type="protein sequence ID" value="GFU02800.1"/>
    <property type="molecule type" value="Genomic_DNA"/>
</dbReference>
<dbReference type="AlphaFoldDB" id="A0A8X6Q2E7"/>
<reference evidence="2" key="1">
    <citation type="submission" date="2020-08" db="EMBL/GenBank/DDBJ databases">
        <title>Multicomponent nature underlies the extraordinary mechanical properties of spider dragline silk.</title>
        <authorList>
            <person name="Kono N."/>
            <person name="Nakamura H."/>
            <person name="Mori M."/>
            <person name="Yoshida Y."/>
            <person name="Ohtoshi R."/>
            <person name="Malay A.D."/>
            <person name="Moran D.A.P."/>
            <person name="Tomita M."/>
            <person name="Numata K."/>
            <person name="Arakawa K."/>
        </authorList>
    </citation>
    <scope>NUCLEOTIDE SEQUENCE</scope>
</reference>
<organism evidence="2 3">
    <name type="scientific">Nephila pilipes</name>
    <name type="common">Giant wood spider</name>
    <name type="synonym">Nephila maculata</name>
    <dbReference type="NCBI Taxonomy" id="299642"/>
    <lineage>
        <taxon>Eukaryota</taxon>
        <taxon>Metazoa</taxon>
        <taxon>Ecdysozoa</taxon>
        <taxon>Arthropoda</taxon>
        <taxon>Chelicerata</taxon>
        <taxon>Arachnida</taxon>
        <taxon>Araneae</taxon>
        <taxon>Araneomorphae</taxon>
        <taxon>Entelegynae</taxon>
        <taxon>Araneoidea</taxon>
        <taxon>Nephilidae</taxon>
        <taxon>Nephila</taxon>
    </lineage>
</organism>
<proteinExistence type="predicted"/>
<sequence length="166" mass="19370">MFSSESKRRSANSFSGECVMRQDRGRAPRTAIPAPKHWTHRSEEIVSDTYPPKSPLTLSETRKHTRSHQLKNNELSGSEICSLIGIIVKIESNSCGFYKSIITLQDLKWLLKRLQPFLLYRVLNFIRHRPVNACGLKLLKLTFCLHVREGIQLRHDISRHYNRYMH</sequence>
<accession>A0A8X6Q2E7</accession>
<feature type="region of interest" description="Disordered" evidence="1">
    <location>
        <begin position="1"/>
        <end position="69"/>
    </location>
</feature>
<gene>
    <name evidence="2" type="ORF">NPIL_35381</name>
</gene>
<evidence type="ECO:0000313" key="2">
    <source>
        <dbReference type="EMBL" id="GFU02800.1"/>
    </source>
</evidence>
<protein>
    <submittedName>
        <fullName evidence="2">Uncharacterized protein</fullName>
    </submittedName>
</protein>
<keyword evidence="3" id="KW-1185">Reference proteome</keyword>
<comment type="caution">
    <text evidence="2">The sequence shown here is derived from an EMBL/GenBank/DDBJ whole genome shotgun (WGS) entry which is preliminary data.</text>
</comment>
<dbReference type="Proteomes" id="UP000887013">
    <property type="component" value="Unassembled WGS sequence"/>
</dbReference>
<evidence type="ECO:0000313" key="3">
    <source>
        <dbReference type="Proteomes" id="UP000887013"/>
    </source>
</evidence>
<name>A0A8X6Q2E7_NEPPI</name>
<evidence type="ECO:0000256" key="1">
    <source>
        <dbReference type="SAM" id="MobiDB-lite"/>
    </source>
</evidence>
<dbReference type="OrthoDB" id="10569718at2759"/>